<name>A0A5N0DRL2_9NOCA</name>
<evidence type="ECO:0000313" key="3">
    <source>
        <dbReference type="Proteomes" id="UP000323876"/>
    </source>
</evidence>
<sequence>MNQPIKINPDGLRQAAAGFDEVAEQLGKIHETLVQSTEALGEAWGNDKFGKKFADGPKGYKVGRDNNFKSLTQLAEVAGQNAKNMRDGAKVFEENEKSQSQ</sequence>
<accession>A0A5N0DRL2</accession>
<protein>
    <recommendedName>
        <fullName evidence="4">WXG100 family type VII secretion target</fullName>
    </recommendedName>
</protein>
<dbReference type="Proteomes" id="UP000323876">
    <property type="component" value="Unassembled WGS sequence"/>
</dbReference>
<gene>
    <name evidence="2" type="ORF">F3087_43885</name>
</gene>
<feature type="compositionally biased region" description="Basic and acidic residues" evidence="1">
    <location>
        <begin position="84"/>
        <end position="101"/>
    </location>
</feature>
<dbReference type="InterPro" id="IPR010310">
    <property type="entry name" value="T7SS_ESAT-6-like"/>
</dbReference>
<keyword evidence="3" id="KW-1185">Reference proteome</keyword>
<evidence type="ECO:0008006" key="4">
    <source>
        <dbReference type="Google" id="ProtNLM"/>
    </source>
</evidence>
<proteinExistence type="predicted"/>
<dbReference type="AlphaFoldDB" id="A0A5N0DRL2"/>
<dbReference type="Gene3D" id="1.10.287.1060">
    <property type="entry name" value="ESAT-6-like"/>
    <property type="match status" value="1"/>
</dbReference>
<dbReference type="SUPFAM" id="SSF140453">
    <property type="entry name" value="EsxAB dimer-like"/>
    <property type="match status" value="1"/>
</dbReference>
<dbReference type="RefSeq" id="WP_150408130.1">
    <property type="nucleotide sequence ID" value="NZ_VXLC01000045.1"/>
</dbReference>
<dbReference type="InterPro" id="IPR036689">
    <property type="entry name" value="ESAT-6-like_sf"/>
</dbReference>
<reference evidence="2 3" key="1">
    <citation type="submission" date="2019-09" db="EMBL/GenBank/DDBJ databases">
        <authorList>
            <person name="Wang X."/>
        </authorList>
    </citation>
    <scope>NUCLEOTIDE SEQUENCE [LARGE SCALE GENOMIC DNA]</scope>
    <source>
        <strain evidence="2 3">CICC 11023</strain>
    </source>
</reference>
<evidence type="ECO:0000256" key="1">
    <source>
        <dbReference type="SAM" id="MobiDB-lite"/>
    </source>
</evidence>
<dbReference type="EMBL" id="VXLC01000045">
    <property type="protein sequence ID" value="KAA8879702.1"/>
    <property type="molecule type" value="Genomic_DNA"/>
</dbReference>
<evidence type="ECO:0000313" key="2">
    <source>
        <dbReference type="EMBL" id="KAA8879702.1"/>
    </source>
</evidence>
<organism evidence="2 3">
    <name type="scientific">Nocardia colli</name>
    <dbReference type="NCBI Taxonomy" id="2545717"/>
    <lineage>
        <taxon>Bacteria</taxon>
        <taxon>Bacillati</taxon>
        <taxon>Actinomycetota</taxon>
        <taxon>Actinomycetes</taxon>
        <taxon>Mycobacteriales</taxon>
        <taxon>Nocardiaceae</taxon>
        <taxon>Nocardia</taxon>
    </lineage>
</organism>
<feature type="region of interest" description="Disordered" evidence="1">
    <location>
        <begin position="82"/>
        <end position="101"/>
    </location>
</feature>
<comment type="caution">
    <text evidence="2">The sequence shown here is derived from an EMBL/GenBank/DDBJ whole genome shotgun (WGS) entry which is preliminary data.</text>
</comment>
<dbReference type="Pfam" id="PF06013">
    <property type="entry name" value="WXG100"/>
    <property type="match status" value="1"/>
</dbReference>
<dbReference type="OrthoDB" id="4560721at2"/>